<organism evidence="1 2">
    <name type="scientific">Dreissena polymorpha</name>
    <name type="common">Zebra mussel</name>
    <name type="synonym">Mytilus polymorpha</name>
    <dbReference type="NCBI Taxonomy" id="45954"/>
    <lineage>
        <taxon>Eukaryota</taxon>
        <taxon>Metazoa</taxon>
        <taxon>Spiralia</taxon>
        <taxon>Lophotrochozoa</taxon>
        <taxon>Mollusca</taxon>
        <taxon>Bivalvia</taxon>
        <taxon>Autobranchia</taxon>
        <taxon>Heteroconchia</taxon>
        <taxon>Euheterodonta</taxon>
        <taxon>Imparidentia</taxon>
        <taxon>Neoheterodontei</taxon>
        <taxon>Myida</taxon>
        <taxon>Dreissenoidea</taxon>
        <taxon>Dreissenidae</taxon>
        <taxon>Dreissena</taxon>
    </lineage>
</organism>
<dbReference type="InterPro" id="IPR027417">
    <property type="entry name" value="P-loop_NTPase"/>
</dbReference>
<gene>
    <name evidence="1" type="ORF">DPMN_140594</name>
</gene>
<sequence>MEHEHCLVLLDGLDEWTCKGHILPTLAVSYSRCSVLITTRPWKMTEAKITNSMIDTLLQLEGVNKPFEVSRRLLSCREDCKDSKTLDTHKI</sequence>
<evidence type="ECO:0000313" key="2">
    <source>
        <dbReference type="Proteomes" id="UP000828390"/>
    </source>
</evidence>
<keyword evidence="2" id="KW-1185">Reference proteome</keyword>
<reference evidence="1" key="2">
    <citation type="submission" date="2020-11" db="EMBL/GenBank/DDBJ databases">
        <authorList>
            <person name="McCartney M.A."/>
            <person name="Auch B."/>
            <person name="Kono T."/>
            <person name="Mallez S."/>
            <person name="Becker A."/>
            <person name="Gohl D.M."/>
            <person name="Silverstein K.A.T."/>
            <person name="Koren S."/>
            <person name="Bechman K.B."/>
            <person name="Herman A."/>
            <person name="Abrahante J.E."/>
            <person name="Garbe J."/>
        </authorList>
    </citation>
    <scope>NUCLEOTIDE SEQUENCE</scope>
    <source>
        <strain evidence="1">Duluth1</strain>
        <tissue evidence="1">Whole animal</tissue>
    </source>
</reference>
<dbReference type="Gene3D" id="3.40.50.300">
    <property type="entry name" value="P-loop containing nucleotide triphosphate hydrolases"/>
    <property type="match status" value="1"/>
</dbReference>
<name>A0A9D4G7W9_DREPO</name>
<dbReference type="EMBL" id="JAIWYP010000006">
    <property type="protein sequence ID" value="KAH3812170.1"/>
    <property type="molecule type" value="Genomic_DNA"/>
</dbReference>
<proteinExistence type="predicted"/>
<protein>
    <submittedName>
        <fullName evidence="1">Uncharacterized protein</fullName>
    </submittedName>
</protein>
<accession>A0A9D4G7W9</accession>
<evidence type="ECO:0000313" key="1">
    <source>
        <dbReference type="EMBL" id="KAH3812170.1"/>
    </source>
</evidence>
<dbReference type="Proteomes" id="UP000828390">
    <property type="component" value="Unassembled WGS sequence"/>
</dbReference>
<comment type="caution">
    <text evidence="1">The sequence shown here is derived from an EMBL/GenBank/DDBJ whole genome shotgun (WGS) entry which is preliminary data.</text>
</comment>
<dbReference type="AlphaFoldDB" id="A0A9D4G7W9"/>
<reference evidence="1" key="1">
    <citation type="journal article" date="2019" name="bioRxiv">
        <title>The Genome of the Zebra Mussel, Dreissena polymorpha: A Resource for Invasive Species Research.</title>
        <authorList>
            <person name="McCartney M.A."/>
            <person name="Auch B."/>
            <person name="Kono T."/>
            <person name="Mallez S."/>
            <person name="Zhang Y."/>
            <person name="Obille A."/>
            <person name="Becker A."/>
            <person name="Abrahante J.E."/>
            <person name="Garbe J."/>
            <person name="Badalamenti J.P."/>
            <person name="Herman A."/>
            <person name="Mangelson H."/>
            <person name="Liachko I."/>
            <person name="Sullivan S."/>
            <person name="Sone E.D."/>
            <person name="Koren S."/>
            <person name="Silverstein K.A.T."/>
            <person name="Beckman K.B."/>
            <person name="Gohl D.M."/>
        </authorList>
    </citation>
    <scope>NUCLEOTIDE SEQUENCE</scope>
    <source>
        <strain evidence="1">Duluth1</strain>
        <tissue evidence="1">Whole animal</tissue>
    </source>
</reference>